<dbReference type="EMBL" id="JAVFHQ010000014">
    <property type="protein sequence ID" value="KAK4546495.1"/>
    <property type="molecule type" value="Genomic_DNA"/>
</dbReference>
<name>A0AAV9JLV2_9PEZI</name>
<accession>A0AAV9JLV2</accession>
<comment type="caution">
    <text evidence="2">The sequence shown here is derived from an EMBL/GenBank/DDBJ whole genome shotgun (WGS) entry which is preliminary data.</text>
</comment>
<gene>
    <name evidence="2" type="ORF">LTR36_001712</name>
</gene>
<dbReference type="AlphaFoldDB" id="A0AAV9JLV2"/>
<protein>
    <submittedName>
        <fullName evidence="2">Uncharacterized protein</fullName>
    </submittedName>
</protein>
<feature type="compositionally biased region" description="Polar residues" evidence="1">
    <location>
        <begin position="209"/>
        <end position="225"/>
    </location>
</feature>
<reference evidence="2 3" key="1">
    <citation type="submission" date="2021-11" db="EMBL/GenBank/DDBJ databases">
        <title>Black yeast isolated from Biological Soil Crust.</title>
        <authorList>
            <person name="Kurbessoian T."/>
        </authorList>
    </citation>
    <scope>NUCLEOTIDE SEQUENCE [LARGE SCALE GENOMIC DNA]</scope>
    <source>
        <strain evidence="2 3">CCFEE 5522</strain>
    </source>
</reference>
<feature type="region of interest" description="Disordered" evidence="1">
    <location>
        <begin position="1"/>
        <end position="20"/>
    </location>
</feature>
<keyword evidence="3" id="KW-1185">Reference proteome</keyword>
<evidence type="ECO:0000256" key="1">
    <source>
        <dbReference type="SAM" id="MobiDB-lite"/>
    </source>
</evidence>
<organism evidence="2 3">
    <name type="scientific">Oleoguttula mirabilis</name>
    <dbReference type="NCBI Taxonomy" id="1507867"/>
    <lineage>
        <taxon>Eukaryota</taxon>
        <taxon>Fungi</taxon>
        <taxon>Dikarya</taxon>
        <taxon>Ascomycota</taxon>
        <taxon>Pezizomycotina</taxon>
        <taxon>Dothideomycetes</taxon>
        <taxon>Dothideomycetidae</taxon>
        <taxon>Mycosphaerellales</taxon>
        <taxon>Teratosphaeriaceae</taxon>
        <taxon>Oleoguttula</taxon>
    </lineage>
</organism>
<proteinExistence type="predicted"/>
<sequence length="247" mass="26840">MSQGSDLPLQPPTQYAPASSAEEQLLCFTPNELIDRVQEKTPGYYNSMIVFAIVCTQLDVADPQALVLRKGIPNAPQLPPSWKVPHAWLPNDHGLPSLANVSSGPNADKLTVSEIAIRTAEADTGIQALQPVDLHIFAPRWTVAVQFQNTLAVIVTLERSGSGTLEAKPEANWMTEPEVAAMASLQFTPISGKDWVMLVLRARKALAVQRSQQQQGEASTDQTGRVPNEAAKEEDELNGMAPNARRN</sequence>
<evidence type="ECO:0000313" key="3">
    <source>
        <dbReference type="Proteomes" id="UP001324427"/>
    </source>
</evidence>
<dbReference type="Proteomes" id="UP001324427">
    <property type="component" value="Unassembled WGS sequence"/>
</dbReference>
<evidence type="ECO:0000313" key="2">
    <source>
        <dbReference type="EMBL" id="KAK4546495.1"/>
    </source>
</evidence>
<feature type="region of interest" description="Disordered" evidence="1">
    <location>
        <begin position="209"/>
        <end position="247"/>
    </location>
</feature>